<keyword evidence="3 5" id="KW-0663">Pyridoxal phosphate</keyword>
<dbReference type="InterPro" id="IPR002986">
    <property type="entry name" value="DAP_deCOOHase_LysA"/>
</dbReference>
<dbReference type="GO" id="GO:0008836">
    <property type="term" value="F:diaminopimelate decarboxylase activity"/>
    <property type="evidence" value="ECO:0007669"/>
    <property type="project" value="UniProtKB-UniRule"/>
</dbReference>
<feature type="active site" description="Proton donor" evidence="7">
    <location>
        <position position="353"/>
    </location>
</feature>
<feature type="domain" description="Orn/DAP/Arg decarboxylase 2 C-terminal" evidence="9">
    <location>
        <begin position="41"/>
        <end position="381"/>
    </location>
</feature>
<dbReference type="InterPro" id="IPR000183">
    <property type="entry name" value="Orn/DAP/Arg_de-COase"/>
</dbReference>
<feature type="binding site" evidence="5">
    <location>
        <position position="383"/>
    </location>
    <ligand>
        <name>pyridoxal 5'-phosphate</name>
        <dbReference type="ChEBI" id="CHEBI:597326"/>
    </ligand>
</feature>
<evidence type="ECO:0000259" key="9">
    <source>
        <dbReference type="Pfam" id="PF00278"/>
    </source>
</evidence>
<dbReference type="GO" id="GO:0009089">
    <property type="term" value="P:lysine biosynthetic process via diaminopimelate"/>
    <property type="evidence" value="ECO:0007669"/>
    <property type="project" value="UniProtKB-UniRule"/>
</dbReference>
<reference evidence="11 12" key="1">
    <citation type="journal article" date="2013" name="Int. J. Syst. Evol. Microbiol.">
        <title>Ilumatobacter nonamiense sp. nov. and Ilumatobacter coccineum sp. nov., isolated from seashore sand.</title>
        <authorList>
            <person name="Matsumoto A."/>
            <person name="Kasai H."/>
            <person name="Matsuo Y."/>
            <person name="Shizuri Y."/>
            <person name="Ichikawa N."/>
            <person name="Fujita N."/>
            <person name="Omura S."/>
            <person name="Takahashi Y."/>
        </authorList>
    </citation>
    <scope>NUCLEOTIDE SEQUENCE [LARGE SCALE GENOMIC DNA]</scope>
    <source>
        <strain evidence="12">NBRC 103263 / KCTC 29153 / YM16-304</strain>
    </source>
</reference>
<feature type="binding site" evidence="5">
    <location>
        <position position="354"/>
    </location>
    <ligand>
        <name>substrate</name>
    </ligand>
</feature>
<evidence type="ECO:0000313" key="12">
    <source>
        <dbReference type="Proteomes" id="UP000011863"/>
    </source>
</evidence>
<keyword evidence="5" id="KW-0028">Amino-acid biosynthesis</keyword>
<dbReference type="InterPro" id="IPR022643">
    <property type="entry name" value="De-COase2_C"/>
</dbReference>
<dbReference type="AlphaFoldDB" id="A0A6C7E865"/>
<dbReference type="PANTHER" id="PTHR43727">
    <property type="entry name" value="DIAMINOPIMELATE DECARBOXYLASE"/>
    <property type="match status" value="1"/>
</dbReference>
<comment type="function">
    <text evidence="5">Specifically catalyzes the decarboxylation of meso-diaminopimelate (meso-DAP) to L-lysine.</text>
</comment>
<dbReference type="EMBL" id="AP012057">
    <property type="protein sequence ID" value="BAN01345.1"/>
    <property type="molecule type" value="Genomic_DNA"/>
</dbReference>
<proteinExistence type="inferred from homology"/>
<dbReference type="Gene3D" id="2.40.37.10">
    <property type="entry name" value="Lyase, Ornithine Decarboxylase, Chain A, domain 1"/>
    <property type="match status" value="1"/>
</dbReference>
<dbReference type="RefSeq" id="WP_015440592.1">
    <property type="nucleotide sequence ID" value="NC_020520.1"/>
</dbReference>
<evidence type="ECO:0000256" key="3">
    <source>
        <dbReference type="ARBA" id="ARBA00022898"/>
    </source>
</evidence>
<evidence type="ECO:0000256" key="4">
    <source>
        <dbReference type="ARBA" id="ARBA00023239"/>
    </source>
</evidence>
<dbReference type="PANTHER" id="PTHR43727:SF2">
    <property type="entry name" value="GROUP IV DECARBOXYLASE"/>
    <property type="match status" value="1"/>
</dbReference>
<protein>
    <recommendedName>
        <fullName evidence="5 6">Diaminopimelate decarboxylase</fullName>
        <shortName evidence="5">DAP decarboxylase</shortName>
        <shortName evidence="5">DAPDC</shortName>
        <ecNumber evidence="5 6">4.1.1.20</ecNumber>
    </recommendedName>
</protein>
<keyword evidence="5 8" id="KW-0457">Lysine biosynthesis</keyword>
<feature type="modified residue" description="N6-(pyridoxal phosphate)lysine" evidence="5 7">
    <location>
        <position position="68"/>
    </location>
</feature>
<feature type="binding site" evidence="5">
    <location>
        <position position="383"/>
    </location>
    <ligand>
        <name>substrate</name>
    </ligand>
</feature>
<evidence type="ECO:0000256" key="6">
    <source>
        <dbReference type="NCBIfam" id="TIGR01048"/>
    </source>
</evidence>
<feature type="binding site" evidence="5">
    <location>
        <position position="245"/>
    </location>
    <ligand>
        <name>pyridoxal 5'-phosphate</name>
        <dbReference type="ChEBI" id="CHEBI:597326"/>
    </ligand>
</feature>
<sequence length="426" mass="44749">MTAVERHLLSDNTAVGADGMLTVGGCSVADVAAEYGTPVFVYDEAHLRSRCREAVGAFGPERVIYATKAFLCRAMARLAYDEGLLLDVASGGELHVAMSAGVPASACTLHGNNKSVAELRQAITAGVRHIIVDSFDELDRLDMLAAEGCGPTPQVVLRITPGVSAHTHEFIATGQDDSKFGFNLGNGDAVKAVDRARRSTSVDLVGVHCHIGSNVFEASSFAKAAEVMANFAVPLDLPELVLGGGLGVAYVAGEEAPTITQWGNVLLDACDALGVRSRVSVEPGRSIAAAAAMTIYTVGTIKTIPGVRTYVSVDGGMSDNPRPVLYGSGYESFLPRAVDAPRDLTARLVGKHCESGDVLSFEARLPTDIAVGDLLAMPVTGAYGQSMGSNYNKITRPPVVFCADGDAKLVVRRETFDDLLATDIYP</sequence>
<keyword evidence="12" id="KW-1185">Reference proteome</keyword>
<keyword evidence="2 5" id="KW-0210">Decarboxylase</keyword>
<dbReference type="Proteomes" id="UP000011863">
    <property type="component" value="Chromosome"/>
</dbReference>
<dbReference type="UniPathway" id="UPA00034">
    <property type="reaction ID" value="UER00027"/>
</dbReference>
<dbReference type="Pfam" id="PF00278">
    <property type="entry name" value="Orn_DAP_Arg_deC"/>
    <property type="match status" value="1"/>
</dbReference>
<comment type="similarity">
    <text evidence="5">Belongs to the Orn/Lys/Arg decarboxylase class-II family. LysA subfamily.</text>
</comment>
<dbReference type="Pfam" id="PF02784">
    <property type="entry name" value="Orn_Arg_deC_N"/>
    <property type="match status" value="1"/>
</dbReference>
<comment type="catalytic activity">
    <reaction evidence="5 8">
        <text>meso-2,6-diaminopimelate + H(+) = L-lysine + CO2</text>
        <dbReference type="Rhea" id="RHEA:15101"/>
        <dbReference type="ChEBI" id="CHEBI:15378"/>
        <dbReference type="ChEBI" id="CHEBI:16526"/>
        <dbReference type="ChEBI" id="CHEBI:32551"/>
        <dbReference type="ChEBI" id="CHEBI:57791"/>
        <dbReference type="EC" id="4.1.1.20"/>
    </reaction>
</comment>
<dbReference type="FunFam" id="3.20.20.10:FF:000003">
    <property type="entry name" value="Diaminopimelate decarboxylase"/>
    <property type="match status" value="1"/>
</dbReference>
<dbReference type="CDD" id="cd06828">
    <property type="entry name" value="PLPDE_III_DapDC"/>
    <property type="match status" value="1"/>
</dbReference>
<dbReference type="InterPro" id="IPR009006">
    <property type="entry name" value="Ala_racemase/Decarboxylase_C"/>
</dbReference>
<comment type="pathway">
    <text evidence="5 8">Amino-acid biosynthesis; L-lysine biosynthesis via DAP pathway; L-lysine from DL-2,6-diaminopimelate: step 1/1.</text>
</comment>
<dbReference type="PRINTS" id="PR01179">
    <property type="entry name" value="ODADCRBXLASE"/>
</dbReference>
<feature type="domain" description="Orn/DAP/Arg decarboxylase 2 N-terminal" evidence="10">
    <location>
        <begin position="45"/>
        <end position="289"/>
    </location>
</feature>
<dbReference type="InterPro" id="IPR029066">
    <property type="entry name" value="PLP-binding_barrel"/>
</dbReference>
<evidence type="ECO:0000256" key="2">
    <source>
        <dbReference type="ARBA" id="ARBA00022793"/>
    </source>
</evidence>
<keyword evidence="4 5" id="KW-0456">Lyase</keyword>
<dbReference type="NCBIfam" id="TIGR01048">
    <property type="entry name" value="lysA"/>
    <property type="match status" value="1"/>
</dbReference>
<dbReference type="EC" id="4.1.1.20" evidence="5 6"/>
<dbReference type="PRINTS" id="PR01181">
    <property type="entry name" value="DAPDCRBXLASE"/>
</dbReference>
<gene>
    <name evidence="5 11" type="primary">lysA</name>
    <name evidence="11" type="ORF">YM304_10310</name>
</gene>
<dbReference type="InterPro" id="IPR022644">
    <property type="entry name" value="De-COase2_N"/>
</dbReference>
<organism evidence="11 12">
    <name type="scientific">Ilumatobacter coccineus (strain NBRC 103263 / KCTC 29153 / YM16-304)</name>
    <dbReference type="NCBI Taxonomy" id="1313172"/>
    <lineage>
        <taxon>Bacteria</taxon>
        <taxon>Bacillati</taxon>
        <taxon>Actinomycetota</taxon>
        <taxon>Acidimicrobiia</taxon>
        <taxon>Acidimicrobiales</taxon>
        <taxon>Ilumatobacteraceae</taxon>
        <taxon>Ilumatobacter</taxon>
    </lineage>
</organism>
<evidence type="ECO:0000259" key="10">
    <source>
        <dbReference type="Pfam" id="PF02784"/>
    </source>
</evidence>
<dbReference type="HAMAP" id="MF_02120">
    <property type="entry name" value="LysA"/>
    <property type="match status" value="1"/>
</dbReference>
<evidence type="ECO:0000313" key="11">
    <source>
        <dbReference type="EMBL" id="BAN01345.1"/>
    </source>
</evidence>
<dbReference type="SUPFAM" id="SSF51419">
    <property type="entry name" value="PLP-binding barrel"/>
    <property type="match status" value="1"/>
</dbReference>
<dbReference type="GO" id="GO:0030170">
    <property type="term" value="F:pyridoxal phosphate binding"/>
    <property type="evidence" value="ECO:0007669"/>
    <property type="project" value="UniProtKB-UniRule"/>
</dbReference>
<feature type="binding site" evidence="5">
    <location>
        <position position="322"/>
    </location>
    <ligand>
        <name>substrate</name>
    </ligand>
</feature>
<evidence type="ECO:0000256" key="5">
    <source>
        <dbReference type="HAMAP-Rule" id="MF_02120"/>
    </source>
</evidence>
<dbReference type="Gene3D" id="3.20.20.10">
    <property type="entry name" value="Alanine racemase"/>
    <property type="match status" value="1"/>
</dbReference>
<dbReference type="PROSITE" id="PS00878">
    <property type="entry name" value="ODR_DC_2_1"/>
    <property type="match status" value="1"/>
</dbReference>
<comment type="subunit">
    <text evidence="5">Homodimer.</text>
</comment>
<evidence type="ECO:0000256" key="7">
    <source>
        <dbReference type="PIRSR" id="PIRSR600183-50"/>
    </source>
</evidence>
<accession>A0A6C7E865</accession>
<evidence type="ECO:0000256" key="8">
    <source>
        <dbReference type="RuleBase" id="RU003738"/>
    </source>
</evidence>
<comment type="cofactor">
    <cofactor evidence="1 5 7 8">
        <name>pyridoxal 5'-phosphate</name>
        <dbReference type="ChEBI" id="CHEBI:597326"/>
    </cofactor>
</comment>
<dbReference type="InterPro" id="IPR022653">
    <property type="entry name" value="De-COase2_pyr-phos_BS"/>
</dbReference>
<feature type="binding site" evidence="5">
    <location>
        <position position="285"/>
    </location>
    <ligand>
        <name>substrate</name>
    </ligand>
</feature>
<dbReference type="SUPFAM" id="SSF50621">
    <property type="entry name" value="Alanine racemase C-terminal domain-like"/>
    <property type="match status" value="1"/>
</dbReference>
<evidence type="ECO:0000256" key="1">
    <source>
        <dbReference type="ARBA" id="ARBA00001933"/>
    </source>
</evidence>
<dbReference type="KEGG" id="aym:YM304_10310"/>
<feature type="binding site" evidence="5">
    <location>
        <position position="326"/>
    </location>
    <ligand>
        <name>substrate</name>
    </ligand>
</feature>
<name>A0A6C7E865_ILUCY</name>
<feature type="binding site" evidence="5">
    <location>
        <begin position="282"/>
        <end position="285"/>
    </location>
    <ligand>
        <name>pyridoxal 5'-phosphate</name>
        <dbReference type="ChEBI" id="CHEBI:597326"/>
    </ligand>
</feature>